<keyword evidence="2 5" id="KW-0812">Transmembrane</keyword>
<evidence type="ECO:0000256" key="3">
    <source>
        <dbReference type="ARBA" id="ARBA00022989"/>
    </source>
</evidence>
<feature type="transmembrane region" description="Helical" evidence="5">
    <location>
        <begin position="98"/>
        <end position="119"/>
    </location>
</feature>
<dbReference type="Gene3D" id="1.20.1540.10">
    <property type="entry name" value="Rhomboid-like"/>
    <property type="match status" value="1"/>
</dbReference>
<keyword evidence="7" id="KW-1185">Reference proteome</keyword>
<proteinExistence type="predicted"/>
<reference evidence="6 7" key="1">
    <citation type="submission" date="2016-11" db="EMBL/GenBank/DDBJ databases">
        <authorList>
            <person name="Jaros S."/>
            <person name="Januszkiewicz K."/>
            <person name="Wedrychowicz H."/>
        </authorList>
    </citation>
    <scope>NUCLEOTIDE SEQUENCE [LARGE SCALE GENOMIC DNA]</scope>
    <source>
        <strain evidence="6 7">DSM 15480</strain>
    </source>
</reference>
<evidence type="ECO:0000313" key="6">
    <source>
        <dbReference type="EMBL" id="SHJ98504.1"/>
    </source>
</evidence>
<accession>A0A1M6NS54</accession>
<feature type="transmembrane region" description="Helical" evidence="5">
    <location>
        <begin position="131"/>
        <end position="153"/>
    </location>
</feature>
<dbReference type="EMBL" id="FQZY01000024">
    <property type="protein sequence ID" value="SHJ98504.1"/>
    <property type="molecule type" value="Genomic_DNA"/>
</dbReference>
<feature type="transmembrane region" description="Helical" evidence="5">
    <location>
        <begin position="184"/>
        <end position="203"/>
    </location>
</feature>
<feature type="transmembrane region" description="Helical" evidence="5">
    <location>
        <begin position="64"/>
        <end position="86"/>
    </location>
</feature>
<dbReference type="Proteomes" id="UP000184301">
    <property type="component" value="Unassembled WGS sequence"/>
</dbReference>
<feature type="transmembrane region" description="Helical" evidence="5">
    <location>
        <begin position="160"/>
        <end position="178"/>
    </location>
</feature>
<evidence type="ECO:0000256" key="4">
    <source>
        <dbReference type="ARBA" id="ARBA00023136"/>
    </source>
</evidence>
<name>A0A1M6NS54_9FIRM</name>
<dbReference type="SUPFAM" id="SSF144091">
    <property type="entry name" value="Rhomboid-like"/>
    <property type="match status" value="1"/>
</dbReference>
<sequence length="282" mass="32487">MNWISKLEKKFGRYAIPNLMWYVIILYGVGFVINLVMPGFYIRYLCLNAQAILHGQIWRIVTFLIQPPSGSIIFIVFVLYLYYMIGTSLERAWGAFRFNLYFFTGVIFHVLAALAIYLITGEVMLLGTEYLNLSLYFAFAVLYPDVEFLLFMILPVKVKYLAWASAALFGFEILQGFLPTYGDKAGSVAAFVSILNFLLFYFSSRNFKAHSPKEIHRRNEYKRSIKMAKRSNVNAPNGAKHCCAVCGRTELDDPSLEFRFCSKCSGNYEYCQDHLFTHTHVK</sequence>
<keyword evidence="3 5" id="KW-1133">Transmembrane helix</keyword>
<evidence type="ECO:0000256" key="2">
    <source>
        <dbReference type="ARBA" id="ARBA00022692"/>
    </source>
</evidence>
<comment type="subcellular location">
    <subcellularLocation>
        <location evidence="1">Membrane</location>
        <topology evidence="1">Multi-pass membrane protein</topology>
    </subcellularLocation>
</comment>
<dbReference type="AlphaFoldDB" id="A0A1M6NS54"/>
<gene>
    <name evidence="6" type="ORF">SAMN02745243_01907</name>
</gene>
<dbReference type="GO" id="GO:0016020">
    <property type="term" value="C:membrane"/>
    <property type="evidence" value="ECO:0007669"/>
    <property type="project" value="UniProtKB-SubCell"/>
</dbReference>
<keyword evidence="4 5" id="KW-0472">Membrane</keyword>
<organism evidence="6 7">
    <name type="scientific">Hespellia stercorisuis DSM 15480</name>
    <dbReference type="NCBI Taxonomy" id="1121950"/>
    <lineage>
        <taxon>Bacteria</taxon>
        <taxon>Bacillati</taxon>
        <taxon>Bacillota</taxon>
        <taxon>Clostridia</taxon>
        <taxon>Lachnospirales</taxon>
        <taxon>Lachnospiraceae</taxon>
        <taxon>Hespellia</taxon>
    </lineage>
</organism>
<dbReference type="RefSeq" id="WP_073109183.1">
    <property type="nucleotide sequence ID" value="NZ_FQZY01000024.1"/>
</dbReference>
<dbReference type="OrthoDB" id="9778756at2"/>
<dbReference type="InterPro" id="IPR035952">
    <property type="entry name" value="Rhomboid-like_sf"/>
</dbReference>
<evidence type="ECO:0000256" key="5">
    <source>
        <dbReference type="SAM" id="Phobius"/>
    </source>
</evidence>
<evidence type="ECO:0000256" key="1">
    <source>
        <dbReference type="ARBA" id="ARBA00004141"/>
    </source>
</evidence>
<dbReference type="STRING" id="1121950.SAMN02745243_01907"/>
<evidence type="ECO:0008006" key="8">
    <source>
        <dbReference type="Google" id="ProtNLM"/>
    </source>
</evidence>
<feature type="transmembrane region" description="Helical" evidence="5">
    <location>
        <begin position="21"/>
        <end position="44"/>
    </location>
</feature>
<evidence type="ECO:0000313" key="7">
    <source>
        <dbReference type="Proteomes" id="UP000184301"/>
    </source>
</evidence>
<protein>
    <recommendedName>
        <fullName evidence="8">Membrane associated serine protease, rhomboid family</fullName>
    </recommendedName>
</protein>